<name>A0A6B1DCS6_9CHLR</name>
<accession>A0A6B1DCS6</accession>
<protein>
    <submittedName>
        <fullName evidence="1">Nucleoside 2-deoxyribosyltransferase</fullName>
    </submittedName>
</protein>
<evidence type="ECO:0000313" key="1">
    <source>
        <dbReference type="EMBL" id="MYC97294.1"/>
    </source>
</evidence>
<sequence>MTPTEKTRKSVYLANPYGFSAQQRELLLPPLIEAVAALGLDVWEPFARTGGKIDRTKPGWAYRVGQLCYRDVCEADAVFAVVNGVPPDEGVMIEMGMAIALGKPTFLFRDDFRSVADTEEYPLNLMLFTGMPQEAWEMHYYRSVEEIGAPEKALARWASAAIASWP</sequence>
<keyword evidence="1" id="KW-0808">Transferase</keyword>
<reference evidence="1" key="1">
    <citation type="submission" date="2019-09" db="EMBL/GenBank/DDBJ databases">
        <title>Characterisation of the sponge microbiome using genome-centric metagenomics.</title>
        <authorList>
            <person name="Engelberts J.P."/>
            <person name="Robbins S.J."/>
            <person name="De Goeij J.M."/>
            <person name="Aranda M."/>
            <person name="Bell S.C."/>
            <person name="Webster N.S."/>
        </authorList>
    </citation>
    <scope>NUCLEOTIDE SEQUENCE</scope>
    <source>
        <strain evidence="1">SB0661_bin_32</strain>
    </source>
</reference>
<dbReference type="EMBL" id="VXMH01000112">
    <property type="protein sequence ID" value="MYC97294.1"/>
    <property type="molecule type" value="Genomic_DNA"/>
</dbReference>
<gene>
    <name evidence="1" type="ORF">F4X14_20245</name>
</gene>
<dbReference type="GO" id="GO:0016740">
    <property type="term" value="F:transferase activity"/>
    <property type="evidence" value="ECO:0007669"/>
    <property type="project" value="UniProtKB-KW"/>
</dbReference>
<comment type="caution">
    <text evidence="1">The sequence shown here is derived from an EMBL/GenBank/DDBJ whole genome shotgun (WGS) entry which is preliminary data.</text>
</comment>
<dbReference type="SUPFAM" id="SSF52309">
    <property type="entry name" value="N-(deoxy)ribosyltransferase-like"/>
    <property type="match status" value="1"/>
</dbReference>
<dbReference type="InterPro" id="IPR007710">
    <property type="entry name" value="Nucleoside_deoxyribTrfase"/>
</dbReference>
<dbReference type="AlphaFoldDB" id="A0A6B1DCS6"/>
<dbReference type="Gene3D" id="3.40.50.450">
    <property type="match status" value="1"/>
</dbReference>
<proteinExistence type="predicted"/>
<dbReference type="Pfam" id="PF05014">
    <property type="entry name" value="Nuc_deoxyrib_tr"/>
    <property type="match status" value="1"/>
</dbReference>
<organism evidence="1">
    <name type="scientific">Caldilineaceae bacterium SB0661_bin_32</name>
    <dbReference type="NCBI Taxonomy" id="2605255"/>
    <lineage>
        <taxon>Bacteria</taxon>
        <taxon>Bacillati</taxon>
        <taxon>Chloroflexota</taxon>
        <taxon>Caldilineae</taxon>
        <taxon>Caldilineales</taxon>
        <taxon>Caldilineaceae</taxon>
    </lineage>
</organism>